<protein>
    <submittedName>
        <fullName evidence="2">Uncharacterized protein</fullName>
    </submittedName>
</protein>
<keyword evidence="2" id="KW-0614">Plasmid</keyword>
<accession>A0A240UK84</accession>
<evidence type="ECO:0000256" key="1">
    <source>
        <dbReference type="SAM" id="MobiDB-lite"/>
    </source>
</evidence>
<evidence type="ECO:0000313" key="3">
    <source>
        <dbReference type="Proteomes" id="UP000194440"/>
    </source>
</evidence>
<feature type="region of interest" description="Disordered" evidence="1">
    <location>
        <begin position="1"/>
        <end position="23"/>
    </location>
</feature>
<dbReference type="Proteomes" id="UP000194440">
    <property type="component" value="Plasmid pACP4.3"/>
</dbReference>
<reference evidence="2" key="1">
    <citation type="submission" date="2017-05" db="EMBL/GenBank/DDBJ databases">
        <title>Polyphasic characterization of four soil-derived phenanthrene-degrading Acidovorax strains and proposal of Acidovorax phenanthrenivorans sp. nov.</title>
        <authorList>
            <person name="Singleton D."/>
            <person name="Lee J."/>
            <person name="Dickey A.N."/>
            <person name="Stroud A."/>
            <person name="Scholl E.H."/>
            <person name="Wright F.A."/>
            <person name="Aitken M.D."/>
        </authorList>
    </citation>
    <scope>NUCLEOTIDE SEQUENCE</scope>
    <source>
        <strain evidence="2">P4</strain>
        <plasmid evidence="2">pACP4.3</plasmid>
    </source>
</reference>
<sequence length="110" mass="11904">MIKCTVKSLPTGSTQPTNKKAMSMVNPEKVFLVSGQMQEQKAGGRQGLSPQVIQRVVVAQDPVEALRMLGEAEPLFRPLGHASLADYEDTAKRLRAAAEGHSSEWSILTA</sequence>
<geneLocation type="plasmid" evidence="2 3">
    <name>pACP4.3</name>
</geneLocation>
<gene>
    <name evidence="2" type="ORF">CBP36_21470</name>
</gene>
<evidence type="ECO:0000313" key="2">
    <source>
        <dbReference type="EMBL" id="ART61536.1"/>
    </source>
</evidence>
<dbReference type="AlphaFoldDB" id="A0A240UK84"/>
<feature type="compositionally biased region" description="Polar residues" evidence="1">
    <location>
        <begin position="8"/>
        <end position="20"/>
    </location>
</feature>
<organism evidence="2 3">
    <name type="scientific">Acidovorax carolinensis</name>
    <dbReference type="NCBI Taxonomy" id="553814"/>
    <lineage>
        <taxon>Bacteria</taxon>
        <taxon>Pseudomonadati</taxon>
        <taxon>Pseudomonadota</taxon>
        <taxon>Betaproteobacteria</taxon>
        <taxon>Burkholderiales</taxon>
        <taxon>Comamonadaceae</taxon>
        <taxon>Acidovorax</taxon>
    </lineage>
</organism>
<name>A0A240UK84_9BURK</name>
<proteinExistence type="predicted"/>
<dbReference type="KEGG" id="acip:CBP36_21470"/>
<dbReference type="EMBL" id="CP021369">
    <property type="protein sequence ID" value="ART61536.1"/>
    <property type="molecule type" value="Genomic_DNA"/>
</dbReference>
<keyword evidence="3" id="KW-1185">Reference proteome</keyword>